<protein>
    <submittedName>
        <fullName evidence="2">Uncharacterized protein</fullName>
    </submittedName>
</protein>
<dbReference type="AlphaFoldDB" id="A0AAW0PEM2"/>
<accession>A0AAW0PEM2</accession>
<dbReference type="Proteomes" id="UP001460270">
    <property type="component" value="Unassembled WGS sequence"/>
</dbReference>
<feature type="compositionally biased region" description="Basic and acidic residues" evidence="1">
    <location>
        <begin position="81"/>
        <end position="105"/>
    </location>
</feature>
<dbReference type="EMBL" id="JBBPFD010000006">
    <property type="protein sequence ID" value="KAK7922487.1"/>
    <property type="molecule type" value="Genomic_DNA"/>
</dbReference>
<reference evidence="3" key="1">
    <citation type="submission" date="2024-04" db="EMBL/GenBank/DDBJ databases">
        <title>Salinicola lusitanus LLJ914,a marine bacterium isolated from the Okinawa Trough.</title>
        <authorList>
            <person name="Li J."/>
        </authorList>
    </citation>
    <scope>NUCLEOTIDE SEQUENCE [LARGE SCALE GENOMIC DNA]</scope>
</reference>
<evidence type="ECO:0000313" key="2">
    <source>
        <dbReference type="EMBL" id="KAK7922487.1"/>
    </source>
</evidence>
<comment type="caution">
    <text evidence="2">The sequence shown here is derived from an EMBL/GenBank/DDBJ whole genome shotgun (WGS) entry which is preliminary data.</text>
</comment>
<gene>
    <name evidence="2" type="ORF">WMY93_009389</name>
</gene>
<organism evidence="2 3">
    <name type="scientific">Mugilogobius chulae</name>
    <name type="common">yellowstripe goby</name>
    <dbReference type="NCBI Taxonomy" id="88201"/>
    <lineage>
        <taxon>Eukaryota</taxon>
        <taxon>Metazoa</taxon>
        <taxon>Chordata</taxon>
        <taxon>Craniata</taxon>
        <taxon>Vertebrata</taxon>
        <taxon>Euteleostomi</taxon>
        <taxon>Actinopterygii</taxon>
        <taxon>Neopterygii</taxon>
        <taxon>Teleostei</taxon>
        <taxon>Neoteleostei</taxon>
        <taxon>Acanthomorphata</taxon>
        <taxon>Gobiaria</taxon>
        <taxon>Gobiiformes</taxon>
        <taxon>Gobioidei</taxon>
        <taxon>Gobiidae</taxon>
        <taxon>Gobionellinae</taxon>
        <taxon>Mugilogobius</taxon>
    </lineage>
</organism>
<evidence type="ECO:0000313" key="3">
    <source>
        <dbReference type="Proteomes" id="UP001460270"/>
    </source>
</evidence>
<keyword evidence="3" id="KW-1185">Reference proteome</keyword>
<sequence length="105" mass="11862">MSYQLLLEFQREGQQAAPLWVSISRSDRSSALLAALLHCPSGQSAPQLALHWWYCLLLLLHVKKSLNHRATTEEYDDDDGDHGNGDDDDHGDHGDDDHGDDDKYF</sequence>
<evidence type="ECO:0000256" key="1">
    <source>
        <dbReference type="SAM" id="MobiDB-lite"/>
    </source>
</evidence>
<proteinExistence type="predicted"/>
<feature type="region of interest" description="Disordered" evidence="1">
    <location>
        <begin position="72"/>
        <end position="105"/>
    </location>
</feature>
<name>A0AAW0PEM2_9GOBI</name>